<organism evidence="2 3">
    <name type="scientific">Rhinopithecimicrobium faecis</name>
    <dbReference type="NCBI Taxonomy" id="2820698"/>
    <lineage>
        <taxon>Bacteria</taxon>
        <taxon>Pseudomonadati</taxon>
        <taxon>Bacteroidota</taxon>
        <taxon>Sphingobacteriia</taxon>
        <taxon>Sphingobacteriales</taxon>
        <taxon>Sphingobacteriaceae</taxon>
        <taxon>Rhinopithecimicrobium</taxon>
    </lineage>
</organism>
<accession>A0A8T4H7Q5</accession>
<reference evidence="2" key="1">
    <citation type="submission" date="2021-03" db="EMBL/GenBank/DDBJ databases">
        <authorList>
            <person name="Lu T."/>
            <person name="Wang Q."/>
            <person name="Han X."/>
        </authorList>
    </citation>
    <scope>NUCLEOTIDE SEQUENCE</scope>
    <source>
        <strain evidence="2">WQ 2009</strain>
    </source>
</reference>
<evidence type="ECO:0000313" key="2">
    <source>
        <dbReference type="EMBL" id="MBP3943092.1"/>
    </source>
</evidence>
<proteinExistence type="predicted"/>
<evidence type="ECO:0000256" key="1">
    <source>
        <dbReference type="SAM" id="Phobius"/>
    </source>
</evidence>
<comment type="caution">
    <text evidence="2">The sequence shown here is derived from an EMBL/GenBank/DDBJ whole genome shotgun (WGS) entry which is preliminary data.</text>
</comment>
<sequence length="169" mass="19255">MIATMKEGTLYSESQYLGRDKTWISVRLLLAVFCFVAYWLNFEHLVSRQLFFIVGIIIICSSVIMMYMLLYRIDVHAGSVVISGLWTTRLVKIDLQSITTVESKSYSSYSFNNPVYNLHKNGKIRFYAGGKDAVWLTDKDGLKYIIGTQRQQELAQAIQQAKAAVPLIP</sequence>
<keyword evidence="1" id="KW-0472">Membrane</keyword>
<keyword evidence="1" id="KW-1133">Transmembrane helix</keyword>
<keyword evidence="1" id="KW-0812">Transmembrane</keyword>
<name>A0A8T4H7Q5_9SPHI</name>
<feature type="transmembrane region" description="Helical" evidence="1">
    <location>
        <begin position="46"/>
        <end position="70"/>
    </location>
</feature>
<evidence type="ECO:0000313" key="3">
    <source>
        <dbReference type="Proteomes" id="UP000679691"/>
    </source>
</evidence>
<keyword evidence="3" id="KW-1185">Reference proteome</keyword>
<dbReference type="AlphaFoldDB" id="A0A8T4H7Q5"/>
<dbReference type="EMBL" id="JAGKSB010000005">
    <property type="protein sequence ID" value="MBP3943092.1"/>
    <property type="molecule type" value="Genomic_DNA"/>
</dbReference>
<dbReference type="Proteomes" id="UP000679691">
    <property type="component" value="Unassembled WGS sequence"/>
</dbReference>
<feature type="transmembrane region" description="Helical" evidence="1">
    <location>
        <begin position="21"/>
        <end position="40"/>
    </location>
</feature>
<protein>
    <submittedName>
        <fullName evidence="2">Uncharacterized protein</fullName>
    </submittedName>
</protein>
<gene>
    <name evidence="2" type="ORF">J5U18_05875</name>
</gene>